<feature type="signal peptide" evidence="8">
    <location>
        <begin position="1"/>
        <end position="22"/>
    </location>
</feature>
<evidence type="ECO:0000256" key="4">
    <source>
        <dbReference type="ARBA" id="ARBA00022729"/>
    </source>
</evidence>
<organism evidence="10 11">
    <name type="scientific">Rubus argutus</name>
    <name type="common">Southern blackberry</name>
    <dbReference type="NCBI Taxonomy" id="59490"/>
    <lineage>
        <taxon>Eukaryota</taxon>
        <taxon>Viridiplantae</taxon>
        <taxon>Streptophyta</taxon>
        <taxon>Embryophyta</taxon>
        <taxon>Tracheophyta</taxon>
        <taxon>Spermatophyta</taxon>
        <taxon>Magnoliopsida</taxon>
        <taxon>eudicotyledons</taxon>
        <taxon>Gunneridae</taxon>
        <taxon>Pentapetalae</taxon>
        <taxon>rosids</taxon>
        <taxon>fabids</taxon>
        <taxon>Rosales</taxon>
        <taxon>Rosaceae</taxon>
        <taxon>Rosoideae</taxon>
        <taxon>Rosoideae incertae sedis</taxon>
        <taxon>Rubus</taxon>
    </lineage>
</organism>
<evidence type="ECO:0000313" key="10">
    <source>
        <dbReference type="EMBL" id="KAK9944821.1"/>
    </source>
</evidence>
<keyword evidence="11" id="KW-1185">Reference proteome</keyword>
<dbReference type="Proteomes" id="UP001457282">
    <property type="component" value="Unassembled WGS sequence"/>
</dbReference>
<dbReference type="InterPro" id="IPR032675">
    <property type="entry name" value="LRR_dom_sf"/>
</dbReference>
<keyword evidence="7" id="KW-0472">Membrane</keyword>
<dbReference type="Gene3D" id="2.60.120.430">
    <property type="entry name" value="Galactose-binding lectin"/>
    <property type="match status" value="1"/>
</dbReference>
<dbReference type="Pfam" id="PF12819">
    <property type="entry name" value="Malectin_like"/>
    <property type="match status" value="1"/>
</dbReference>
<keyword evidence="3" id="KW-0812">Transmembrane</keyword>
<dbReference type="SMART" id="SM00369">
    <property type="entry name" value="LRR_TYP"/>
    <property type="match status" value="2"/>
</dbReference>
<keyword evidence="6" id="KW-1133">Transmembrane helix</keyword>
<keyword evidence="2" id="KW-0433">Leucine-rich repeat</keyword>
<feature type="chain" id="PRO_5043744007" description="Malectin-like domain-containing protein" evidence="8">
    <location>
        <begin position="23"/>
        <end position="536"/>
    </location>
</feature>
<evidence type="ECO:0000313" key="11">
    <source>
        <dbReference type="Proteomes" id="UP001457282"/>
    </source>
</evidence>
<comment type="subcellular location">
    <subcellularLocation>
        <location evidence="1">Membrane</location>
        <topology evidence="1">Single-pass membrane protein</topology>
    </subcellularLocation>
</comment>
<dbReference type="GO" id="GO:0016020">
    <property type="term" value="C:membrane"/>
    <property type="evidence" value="ECO:0007669"/>
    <property type="project" value="UniProtKB-SubCell"/>
</dbReference>
<evidence type="ECO:0000256" key="7">
    <source>
        <dbReference type="ARBA" id="ARBA00023136"/>
    </source>
</evidence>
<accession>A0AAW1Y6S9</accession>
<sequence length="536" mass="59699">MDRLRFWVVFFLFLGFWVVAFSDQDGFLSLTCGGTTNYTDSSNISWILDNEFISTGNTTTISYIEGTSSSSVPVRFFPNSQGHNCYRLPVNNMSSLVLVRAQFVYKDYDGLGKPPSFSVSLGTAIVSTIDLRKADPWIEEFVWPVDKDIVSFCLHNIPDSGAPAISSIEVRPLPQGAYTSGMEDFPHKSLRKSYRINCGYTNGSLRYPLDPYDRIWDADQSFAPFHVSTGFKIQLASFNASSLKEDLPADILQTARVLARRDVLTYNLSLDTLADYYIILYFAGILPVFPSFDILINGDVARSNYTVRNSEVGALYFTQRGITSLNITLKSISFYPQVNAVEVYEILDIPEEASSTTVSALQVIQQSTGLDLGWQDDPCSPIKWDQIGCEGNIVTSLELSDIYLRSISPAIGDLLDLKTLDLHNTSLTGEIQNLASLTRLEKLNLSFNQLTSFGTELDNLVSLQTLDLQNNTLQGMVPDSLGELEDLHLLNVENNKLQGALPQSLNRESLEIRASGNLCLSFSTMTCKRFLSQLLY</sequence>
<feature type="domain" description="Malectin-like" evidence="9">
    <location>
        <begin position="31"/>
        <end position="345"/>
    </location>
</feature>
<reference evidence="10 11" key="1">
    <citation type="journal article" date="2023" name="G3 (Bethesda)">
        <title>A chromosome-length genome assembly and annotation of blackberry (Rubus argutus, cv. 'Hillquist').</title>
        <authorList>
            <person name="Bruna T."/>
            <person name="Aryal R."/>
            <person name="Dudchenko O."/>
            <person name="Sargent D.J."/>
            <person name="Mead D."/>
            <person name="Buti M."/>
            <person name="Cavallini A."/>
            <person name="Hytonen T."/>
            <person name="Andres J."/>
            <person name="Pham M."/>
            <person name="Weisz D."/>
            <person name="Mascagni F."/>
            <person name="Usai G."/>
            <person name="Natali L."/>
            <person name="Bassil N."/>
            <person name="Fernandez G.E."/>
            <person name="Lomsadze A."/>
            <person name="Armour M."/>
            <person name="Olukolu B."/>
            <person name="Poorten T."/>
            <person name="Britton C."/>
            <person name="Davik J."/>
            <person name="Ashrafi H."/>
            <person name="Aiden E.L."/>
            <person name="Borodovsky M."/>
            <person name="Worthington M."/>
        </authorList>
    </citation>
    <scope>NUCLEOTIDE SEQUENCE [LARGE SCALE GENOMIC DNA]</scope>
    <source>
        <strain evidence="10">PI 553951</strain>
    </source>
</reference>
<dbReference type="InterPro" id="IPR001611">
    <property type="entry name" value="Leu-rich_rpt"/>
</dbReference>
<keyword evidence="4 8" id="KW-0732">Signal</keyword>
<dbReference type="PANTHER" id="PTHR45631">
    <property type="entry name" value="OS07G0107800 PROTEIN-RELATED"/>
    <property type="match status" value="1"/>
</dbReference>
<evidence type="ECO:0000256" key="2">
    <source>
        <dbReference type="ARBA" id="ARBA00022614"/>
    </source>
</evidence>
<protein>
    <recommendedName>
        <fullName evidence="9">Malectin-like domain-containing protein</fullName>
    </recommendedName>
</protein>
<dbReference type="InterPro" id="IPR024788">
    <property type="entry name" value="Malectin-like_Carb-bd_dom"/>
</dbReference>
<dbReference type="PROSITE" id="PS51450">
    <property type="entry name" value="LRR"/>
    <property type="match status" value="1"/>
</dbReference>
<gene>
    <name evidence="10" type="ORF">M0R45_010370</name>
</gene>
<evidence type="ECO:0000259" key="9">
    <source>
        <dbReference type="Pfam" id="PF12819"/>
    </source>
</evidence>
<dbReference type="PANTHER" id="PTHR45631:SF21">
    <property type="entry name" value="PROTEIN KINASE DOMAIN-CONTAINING PROTEIN"/>
    <property type="match status" value="1"/>
</dbReference>
<dbReference type="Gene3D" id="3.80.10.10">
    <property type="entry name" value="Ribonuclease Inhibitor"/>
    <property type="match status" value="1"/>
</dbReference>
<keyword evidence="5" id="KW-0677">Repeat</keyword>
<evidence type="ECO:0000256" key="1">
    <source>
        <dbReference type="ARBA" id="ARBA00004167"/>
    </source>
</evidence>
<evidence type="ECO:0000256" key="5">
    <source>
        <dbReference type="ARBA" id="ARBA00022737"/>
    </source>
</evidence>
<evidence type="ECO:0000256" key="3">
    <source>
        <dbReference type="ARBA" id="ARBA00022692"/>
    </source>
</evidence>
<comment type="caution">
    <text evidence="10">The sequence shown here is derived from an EMBL/GenBank/DDBJ whole genome shotgun (WGS) entry which is preliminary data.</text>
</comment>
<evidence type="ECO:0000256" key="6">
    <source>
        <dbReference type="ARBA" id="ARBA00022989"/>
    </source>
</evidence>
<dbReference type="Pfam" id="PF13855">
    <property type="entry name" value="LRR_8"/>
    <property type="match status" value="1"/>
</dbReference>
<dbReference type="InterPro" id="IPR003591">
    <property type="entry name" value="Leu-rich_rpt_typical-subtyp"/>
</dbReference>
<dbReference type="EMBL" id="JBEDUW010000002">
    <property type="protein sequence ID" value="KAK9944821.1"/>
    <property type="molecule type" value="Genomic_DNA"/>
</dbReference>
<dbReference type="AlphaFoldDB" id="A0AAW1Y6S9"/>
<evidence type="ECO:0000256" key="8">
    <source>
        <dbReference type="SAM" id="SignalP"/>
    </source>
</evidence>
<dbReference type="FunFam" id="3.80.10.10:FF:000383">
    <property type="entry name" value="Leucine-rich repeat receptor protein kinase EMS1"/>
    <property type="match status" value="1"/>
</dbReference>
<dbReference type="SUPFAM" id="SSF52058">
    <property type="entry name" value="L domain-like"/>
    <property type="match status" value="1"/>
</dbReference>
<name>A0AAW1Y6S9_RUBAR</name>
<proteinExistence type="predicted"/>